<reference evidence="1" key="1">
    <citation type="submission" date="2014-03" db="EMBL/GenBank/DDBJ databases">
        <title>Draft genome sequencing of Oceanobacillus picturae strain S1 isolated from human gut.</title>
        <authorList>
            <person name="Croce O."/>
            <person name="Lagier J.C."/>
            <person name="Raoult D."/>
        </authorList>
    </citation>
    <scope>NUCLEOTIDE SEQUENCE [LARGE SCALE GENOMIC DNA]</scope>
    <source>
        <strain evidence="1">S1</strain>
    </source>
</reference>
<keyword evidence="2" id="KW-1185">Reference proteome</keyword>
<dbReference type="AlphaFoldDB" id="W9ABM4"/>
<evidence type="ECO:0000313" key="1">
    <source>
        <dbReference type="EMBL" id="CDO03124.1"/>
    </source>
</evidence>
<accession>W9ABM4</accession>
<comment type="caution">
    <text evidence="1">The sequence shown here is derived from an EMBL/GenBank/DDBJ whole genome shotgun (WGS) entry which is preliminary data.</text>
</comment>
<reference evidence="1" key="2">
    <citation type="submission" date="2014-03" db="EMBL/GenBank/DDBJ databases">
        <authorList>
            <person name="Urmite Genomes"/>
        </authorList>
    </citation>
    <scope>NUCLEOTIDE SEQUENCE</scope>
    <source>
        <strain evidence="1">S1</strain>
    </source>
</reference>
<gene>
    <name evidence="1" type="ORF">BN988_01624</name>
</gene>
<dbReference type="EMBL" id="CCAX010000001">
    <property type="protein sequence ID" value="CDO03124.1"/>
    <property type="molecule type" value="Genomic_DNA"/>
</dbReference>
<proteinExistence type="predicted"/>
<dbReference type="eggNOG" id="ENOG50334X5">
    <property type="taxonomic scope" value="Bacteria"/>
</dbReference>
<name>W9ABM4_9BACI</name>
<evidence type="ECO:0000313" key="2">
    <source>
        <dbReference type="Proteomes" id="UP000028863"/>
    </source>
</evidence>
<protein>
    <submittedName>
        <fullName evidence="1">Uncharacterized protein</fullName>
    </submittedName>
</protein>
<sequence length="142" mass="16404">MLVMVQPLQKCPGGIQMLSIYKAKLTTKNKSDDQIKRRFDMKVSQNEIDNFRNALNSVNGLVISVAPSLFSEGSYVVAGWKNEDDHLMRDFIYAMEQDPYFGSYIGDREVFLKDWKNNEYEPMGAFSFEKDDIELLEKITNV</sequence>
<organism evidence="1 2">
    <name type="scientific">Oceanobacillus picturae</name>
    <dbReference type="NCBI Taxonomy" id="171693"/>
    <lineage>
        <taxon>Bacteria</taxon>
        <taxon>Bacillati</taxon>
        <taxon>Bacillota</taxon>
        <taxon>Bacilli</taxon>
        <taxon>Bacillales</taxon>
        <taxon>Bacillaceae</taxon>
        <taxon>Oceanobacillus</taxon>
    </lineage>
</organism>
<dbReference type="Proteomes" id="UP000028863">
    <property type="component" value="Unassembled WGS sequence"/>
</dbReference>
<dbReference type="STRING" id="171693.BN988_01624"/>